<organism evidence="2 3">
    <name type="scientific">Portunus trituberculatus</name>
    <name type="common">Swimming crab</name>
    <name type="synonym">Neptunus trituberculatus</name>
    <dbReference type="NCBI Taxonomy" id="210409"/>
    <lineage>
        <taxon>Eukaryota</taxon>
        <taxon>Metazoa</taxon>
        <taxon>Ecdysozoa</taxon>
        <taxon>Arthropoda</taxon>
        <taxon>Crustacea</taxon>
        <taxon>Multicrustacea</taxon>
        <taxon>Malacostraca</taxon>
        <taxon>Eumalacostraca</taxon>
        <taxon>Eucarida</taxon>
        <taxon>Decapoda</taxon>
        <taxon>Pleocyemata</taxon>
        <taxon>Brachyura</taxon>
        <taxon>Eubrachyura</taxon>
        <taxon>Portunoidea</taxon>
        <taxon>Portunidae</taxon>
        <taxon>Portuninae</taxon>
        <taxon>Portunus</taxon>
    </lineage>
</organism>
<dbReference type="EMBL" id="VSRR010091485">
    <property type="protein sequence ID" value="MPC92500.1"/>
    <property type="molecule type" value="Genomic_DNA"/>
</dbReference>
<sequence length="68" mass="7298">MIHTNLRRDSQGVGLLHHGASLPPLRPLASNTLRPPRTPLGSAAVPLTTSHRTLTATLREVPPPQLPL</sequence>
<evidence type="ECO:0000313" key="2">
    <source>
        <dbReference type="EMBL" id="MPC92500.1"/>
    </source>
</evidence>
<reference evidence="2 3" key="1">
    <citation type="submission" date="2019-05" db="EMBL/GenBank/DDBJ databases">
        <title>Another draft genome of Portunus trituberculatus and its Hox gene families provides insights of decapod evolution.</title>
        <authorList>
            <person name="Jeong J.-H."/>
            <person name="Song I."/>
            <person name="Kim S."/>
            <person name="Choi T."/>
            <person name="Kim D."/>
            <person name="Ryu S."/>
            <person name="Kim W."/>
        </authorList>
    </citation>
    <scope>NUCLEOTIDE SEQUENCE [LARGE SCALE GENOMIC DNA]</scope>
    <source>
        <tissue evidence="2">Muscle</tissue>
    </source>
</reference>
<dbReference type="AlphaFoldDB" id="A0A5B7J6Z9"/>
<gene>
    <name evidence="2" type="ORF">E2C01_087591</name>
</gene>
<keyword evidence="3" id="KW-1185">Reference proteome</keyword>
<evidence type="ECO:0000313" key="3">
    <source>
        <dbReference type="Proteomes" id="UP000324222"/>
    </source>
</evidence>
<accession>A0A5B7J6Z9</accession>
<feature type="region of interest" description="Disordered" evidence="1">
    <location>
        <begin position="1"/>
        <end position="44"/>
    </location>
</feature>
<dbReference type="Proteomes" id="UP000324222">
    <property type="component" value="Unassembled WGS sequence"/>
</dbReference>
<protein>
    <submittedName>
        <fullName evidence="2">Uncharacterized protein</fullName>
    </submittedName>
</protein>
<comment type="caution">
    <text evidence="2">The sequence shown here is derived from an EMBL/GenBank/DDBJ whole genome shotgun (WGS) entry which is preliminary data.</text>
</comment>
<evidence type="ECO:0000256" key="1">
    <source>
        <dbReference type="SAM" id="MobiDB-lite"/>
    </source>
</evidence>
<feature type="compositionally biased region" description="Basic and acidic residues" evidence="1">
    <location>
        <begin position="1"/>
        <end position="10"/>
    </location>
</feature>
<proteinExistence type="predicted"/>
<name>A0A5B7J6Z9_PORTR</name>